<dbReference type="AlphaFoldDB" id="A0A1D7U2K2"/>
<organism evidence="3 4">
    <name type="scientific">Bosea vaviloviae</name>
    <dbReference type="NCBI Taxonomy" id="1526658"/>
    <lineage>
        <taxon>Bacteria</taxon>
        <taxon>Pseudomonadati</taxon>
        <taxon>Pseudomonadota</taxon>
        <taxon>Alphaproteobacteria</taxon>
        <taxon>Hyphomicrobiales</taxon>
        <taxon>Boseaceae</taxon>
        <taxon>Bosea</taxon>
    </lineage>
</organism>
<feature type="signal peptide" evidence="2">
    <location>
        <begin position="1"/>
        <end position="20"/>
    </location>
</feature>
<dbReference type="OrthoDB" id="7376531at2"/>
<name>A0A1D7U2K2_9HYPH</name>
<evidence type="ECO:0000313" key="4">
    <source>
        <dbReference type="Proteomes" id="UP000094969"/>
    </source>
</evidence>
<evidence type="ECO:0000313" key="3">
    <source>
        <dbReference type="EMBL" id="AOO81606.1"/>
    </source>
</evidence>
<protein>
    <submittedName>
        <fullName evidence="3">Uncharacterized protein</fullName>
    </submittedName>
</protein>
<reference evidence="3 4" key="1">
    <citation type="journal article" date="2015" name="Antonie Van Leeuwenhoek">
        <title>Bosea vaviloviae sp. nov., a new species of slow-growing rhizobia isolated from nodules of the relict species Vavilovia formosa (Stev.) Fed.</title>
        <authorList>
            <person name="Safronova V.I."/>
            <person name="Kuznetsova I.G."/>
            <person name="Sazanova A.L."/>
            <person name="Kimeklis A.K."/>
            <person name="Belimov A.A."/>
            <person name="Andronov E.E."/>
            <person name="Pinaev A.G."/>
            <person name="Chizhevskaya E.P."/>
            <person name="Pukhaev A.R."/>
            <person name="Popov K.P."/>
            <person name="Willems A."/>
            <person name="Tikhonovich I.A."/>
        </authorList>
    </citation>
    <scope>NUCLEOTIDE SEQUENCE [LARGE SCALE GENOMIC DNA]</scope>
    <source>
        <strain evidence="3 4">Vaf18</strain>
    </source>
</reference>
<keyword evidence="4" id="KW-1185">Reference proteome</keyword>
<sequence length="102" mass="10587">MKRVILASVFCALTTAGAMVQTSTAQTTAPAPAPKAPAETSAPQSGANSFTEAQAKSRLEANGYTAVSDLKKDDKGIWRGKATHAGHPVSVSLDYQGNIVRN</sequence>
<feature type="compositionally biased region" description="Low complexity" evidence="1">
    <location>
        <begin position="21"/>
        <end position="43"/>
    </location>
</feature>
<dbReference type="EMBL" id="CP017147">
    <property type="protein sequence ID" value="AOO81606.1"/>
    <property type="molecule type" value="Genomic_DNA"/>
</dbReference>
<evidence type="ECO:0000256" key="1">
    <source>
        <dbReference type="SAM" id="MobiDB-lite"/>
    </source>
</evidence>
<keyword evidence="2" id="KW-0732">Signal</keyword>
<feature type="chain" id="PRO_5009099855" evidence="2">
    <location>
        <begin position="21"/>
        <end position="102"/>
    </location>
</feature>
<evidence type="ECO:0000256" key="2">
    <source>
        <dbReference type="SAM" id="SignalP"/>
    </source>
</evidence>
<gene>
    <name evidence="3" type="ORF">BHK69_15120</name>
</gene>
<proteinExistence type="predicted"/>
<dbReference type="STRING" id="1526658.BHK69_15120"/>
<feature type="region of interest" description="Disordered" evidence="1">
    <location>
        <begin position="21"/>
        <end position="55"/>
    </location>
</feature>
<dbReference type="KEGG" id="bvv:BHK69_15120"/>
<accession>A0A1D7U2K2</accession>
<dbReference type="RefSeq" id="WP_069690818.1">
    <property type="nucleotide sequence ID" value="NZ_CP017147.1"/>
</dbReference>
<dbReference type="Proteomes" id="UP000094969">
    <property type="component" value="Chromosome"/>
</dbReference>
<feature type="compositionally biased region" description="Polar residues" evidence="1">
    <location>
        <begin position="44"/>
        <end position="54"/>
    </location>
</feature>